<evidence type="ECO:0000313" key="3">
    <source>
        <dbReference type="EMBL" id="MCP2333145.1"/>
    </source>
</evidence>
<dbReference type="EMBL" id="AUBJ02000001">
    <property type="protein sequence ID" value="MCP2333145.1"/>
    <property type="molecule type" value="Genomic_DNA"/>
</dbReference>
<dbReference type="Gene3D" id="1.10.10.10">
    <property type="entry name" value="Winged helix-like DNA-binding domain superfamily/Winged helix DNA-binding domain"/>
    <property type="match status" value="1"/>
</dbReference>
<feature type="compositionally biased region" description="Low complexity" evidence="1">
    <location>
        <begin position="10"/>
        <end position="20"/>
    </location>
</feature>
<keyword evidence="4" id="KW-1185">Reference proteome</keyword>
<feature type="region of interest" description="Disordered" evidence="1">
    <location>
        <begin position="1"/>
        <end position="20"/>
    </location>
</feature>
<dbReference type="Proteomes" id="UP000791080">
    <property type="component" value="Unassembled WGS sequence"/>
</dbReference>
<dbReference type="PANTHER" id="PTHR33164:SF57">
    <property type="entry name" value="MARR-FAMILY TRANSCRIPTIONAL REGULATOR"/>
    <property type="match status" value="1"/>
</dbReference>
<dbReference type="GO" id="GO:0003677">
    <property type="term" value="F:DNA binding"/>
    <property type="evidence" value="ECO:0007669"/>
    <property type="project" value="UniProtKB-KW"/>
</dbReference>
<dbReference type="InterPro" id="IPR039422">
    <property type="entry name" value="MarR/SlyA-like"/>
</dbReference>
<proteinExistence type="predicted"/>
<gene>
    <name evidence="3" type="ORF">G443_003415</name>
</gene>
<dbReference type="InterPro" id="IPR000835">
    <property type="entry name" value="HTH_MarR-typ"/>
</dbReference>
<reference evidence="3 4" key="2">
    <citation type="submission" date="2022-06" db="EMBL/GenBank/DDBJ databases">
        <title>Genomic Encyclopedia of Type Strains, Phase I: the one thousand microbial genomes (KMG-I) project.</title>
        <authorList>
            <person name="Kyrpides N."/>
        </authorList>
    </citation>
    <scope>NUCLEOTIDE SEQUENCE [LARGE SCALE GENOMIC DNA]</scope>
    <source>
        <strain evidence="3 4">DSM 43889</strain>
    </source>
</reference>
<dbReference type="InterPro" id="IPR011991">
    <property type="entry name" value="ArsR-like_HTH"/>
</dbReference>
<evidence type="ECO:0000259" key="2">
    <source>
        <dbReference type="PROSITE" id="PS50995"/>
    </source>
</evidence>
<dbReference type="PROSITE" id="PS50995">
    <property type="entry name" value="HTH_MARR_2"/>
    <property type="match status" value="1"/>
</dbReference>
<dbReference type="InterPro" id="IPR036390">
    <property type="entry name" value="WH_DNA-bd_sf"/>
</dbReference>
<evidence type="ECO:0000313" key="4">
    <source>
        <dbReference type="Proteomes" id="UP000791080"/>
    </source>
</evidence>
<reference evidence="3 4" key="1">
    <citation type="submission" date="2013-07" db="EMBL/GenBank/DDBJ databases">
        <authorList>
            <consortium name="DOE Joint Genome Institute"/>
            <person name="Reeve W."/>
            <person name="Huntemann M."/>
            <person name="Han J."/>
            <person name="Chen A."/>
            <person name="Kyrpides N."/>
            <person name="Mavromatis K."/>
            <person name="Markowitz V."/>
            <person name="Palaniappan K."/>
            <person name="Ivanova N."/>
            <person name="Schaumberg A."/>
            <person name="Pati A."/>
            <person name="Liolios K."/>
            <person name="Nordberg H.P."/>
            <person name="Cantor M.N."/>
            <person name="Hua S.X."/>
            <person name="Woyke T."/>
        </authorList>
    </citation>
    <scope>NUCLEOTIDE SEQUENCE [LARGE SCALE GENOMIC DNA]</scope>
    <source>
        <strain evidence="3 4">DSM 43889</strain>
    </source>
</reference>
<protein>
    <submittedName>
        <fullName evidence="3">DNA-binding transcriptional regulator, MarR family</fullName>
    </submittedName>
</protein>
<comment type="caution">
    <text evidence="3">The sequence shown here is derived from an EMBL/GenBank/DDBJ whole genome shotgun (WGS) entry which is preliminary data.</text>
</comment>
<dbReference type="SMART" id="SM00347">
    <property type="entry name" value="HTH_MARR"/>
    <property type="match status" value="1"/>
</dbReference>
<keyword evidence="3" id="KW-0238">DNA-binding</keyword>
<dbReference type="Pfam" id="PF12802">
    <property type="entry name" value="MarR_2"/>
    <property type="match status" value="1"/>
</dbReference>
<accession>A0ABT1JKV8</accession>
<dbReference type="InterPro" id="IPR036388">
    <property type="entry name" value="WH-like_DNA-bd_sf"/>
</dbReference>
<dbReference type="SUPFAM" id="SSF46785">
    <property type="entry name" value="Winged helix' DNA-binding domain"/>
    <property type="match status" value="1"/>
</dbReference>
<feature type="domain" description="HTH marR-type" evidence="2">
    <location>
        <begin position="25"/>
        <end position="155"/>
    </location>
</feature>
<dbReference type="CDD" id="cd00090">
    <property type="entry name" value="HTH_ARSR"/>
    <property type="match status" value="1"/>
</dbReference>
<evidence type="ECO:0000256" key="1">
    <source>
        <dbReference type="SAM" id="MobiDB-lite"/>
    </source>
</evidence>
<organism evidence="3 4">
    <name type="scientific">Actinoalloteichus caeruleus DSM 43889</name>
    <dbReference type="NCBI Taxonomy" id="1120930"/>
    <lineage>
        <taxon>Bacteria</taxon>
        <taxon>Bacillati</taxon>
        <taxon>Actinomycetota</taxon>
        <taxon>Actinomycetes</taxon>
        <taxon>Pseudonocardiales</taxon>
        <taxon>Pseudonocardiaceae</taxon>
        <taxon>Actinoalloteichus</taxon>
        <taxon>Actinoalloteichus cyanogriseus</taxon>
    </lineage>
</organism>
<name>A0ABT1JKV8_ACTCY</name>
<dbReference type="PANTHER" id="PTHR33164">
    <property type="entry name" value="TRANSCRIPTIONAL REGULATOR, MARR FAMILY"/>
    <property type="match status" value="1"/>
</dbReference>
<sequence>MAVNGPERLGTGADGTRGAAADSVERELTILFRRAKQSTARLASQIHVELEPAAYGTLSMIAERGPVRGTDVVDLLNLDKSTISRQLSKLVELRLIERVPDPVDGRARRVQLTDLGSRRLREVRERRRERLDEQLAEWPTSDLTELARLLNRLNEAF</sequence>